<feature type="binding site" evidence="3 4">
    <location>
        <position position="38"/>
    </location>
    <ligand>
        <name>S-adenosyl-L-methionine</name>
        <dbReference type="ChEBI" id="CHEBI:59789"/>
    </ligand>
</feature>
<proteinExistence type="inferred from homology"/>
<dbReference type="PIRSF" id="PIRSF006325">
    <property type="entry name" value="MeTrfase_bac"/>
    <property type="match status" value="1"/>
</dbReference>
<dbReference type="PANTHER" id="PTHR43861">
    <property type="entry name" value="TRANS-ACONITATE 2-METHYLTRANSFERASE-RELATED"/>
    <property type="match status" value="1"/>
</dbReference>
<evidence type="ECO:0000256" key="4">
    <source>
        <dbReference type="PIRSR" id="PIRSR006325-1"/>
    </source>
</evidence>
<dbReference type="KEGG" id="rped:AOQ87_01285"/>
<evidence type="ECO:0000256" key="2">
    <source>
        <dbReference type="ARBA" id="ARBA00022691"/>
    </source>
</evidence>
<comment type="subunit">
    <text evidence="3">Homodimer.</text>
</comment>
<keyword evidence="1 3" id="KW-0808">Transferase</keyword>
<dbReference type="RefSeq" id="WP_080626544.1">
    <property type="nucleotide sequence ID" value="NZ_CP012839.1"/>
</dbReference>
<evidence type="ECO:0000313" key="7">
    <source>
        <dbReference type="Proteomes" id="UP000242793"/>
    </source>
</evidence>
<evidence type="ECO:0000313" key="6">
    <source>
        <dbReference type="EMBL" id="ARC53310.1"/>
    </source>
</evidence>
<evidence type="ECO:0000256" key="1">
    <source>
        <dbReference type="ARBA" id="ARBA00022679"/>
    </source>
</evidence>
<dbReference type="AlphaFoldDB" id="A0A1V0HKF1"/>
<dbReference type="GO" id="GO:1904047">
    <property type="term" value="F:S-adenosyl-L-methionine binding"/>
    <property type="evidence" value="ECO:0007669"/>
    <property type="project" value="UniProtKB-UniRule"/>
</dbReference>
<dbReference type="STRING" id="428411.AOQ87_01285"/>
<evidence type="ECO:0000256" key="3">
    <source>
        <dbReference type="HAMAP-Rule" id="MF_01589"/>
    </source>
</evidence>
<name>A0A1V0HKF1_9ENTR</name>
<comment type="function">
    <text evidence="3">Catalyzes the conversion of S-adenosyl-L-methionine (SAM) to carboxy-S-adenosyl-L-methionine (Cx-SAM).</text>
</comment>
<dbReference type="InterPro" id="IPR041698">
    <property type="entry name" value="Methyltransf_25"/>
</dbReference>
<organism evidence="6 7">
    <name type="scientific">Candidatus Riesia pediculischaeffi</name>
    <dbReference type="NCBI Taxonomy" id="428411"/>
    <lineage>
        <taxon>Bacteria</taxon>
        <taxon>Pseudomonadati</taxon>
        <taxon>Pseudomonadota</taxon>
        <taxon>Gammaproteobacteria</taxon>
        <taxon>Enterobacterales</taxon>
        <taxon>Enterobacteriaceae</taxon>
        <taxon>Candidatus Riesia</taxon>
    </lineage>
</organism>
<dbReference type="EMBL" id="CP012839">
    <property type="protein sequence ID" value="ARC53310.1"/>
    <property type="molecule type" value="Genomic_DNA"/>
</dbReference>
<keyword evidence="7" id="KW-1185">Reference proteome</keyword>
<dbReference type="GO" id="GO:0002098">
    <property type="term" value="P:tRNA wobble uridine modification"/>
    <property type="evidence" value="ECO:0007669"/>
    <property type="project" value="InterPro"/>
</dbReference>
<dbReference type="Pfam" id="PF13649">
    <property type="entry name" value="Methyltransf_25"/>
    <property type="match status" value="1"/>
</dbReference>
<dbReference type="GO" id="GO:0016743">
    <property type="term" value="F:carboxyl- or carbamoyltransferase activity"/>
    <property type="evidence" value="ECO:0007669"/>
    <property type="project" value="UniProtKB-UniRule"/>
</dbReference>
<evidence type="ECO:0000259" key="5">
    <source>
        <dbReference type="Pfam" id="PF13649"/>
    </source>
</evidence>
<comment type="catalytic activity">
    <reaction evidence="3">
        <text>prephenate + S-adenosyl-L-methionine = carboxy-S-adenosyl-L-methionine + 3-phenylpyruvate + H2O</text>
        <dbReference type="Rhea" id="RHEA:51692"/>
        <dbReference type="ChEBI" id="CHEBI:15377"/>
        <dbReference type="ChEBI" id="CHEBI:18005"/>
        <dbReference type="ChEBI" id="CHEBI:29934"/>
        <dbReference type="ChEBI" id="CHEBI:59789"/>
        <dbReference type="ChEBI" id="CHEBI:134278"/>
    </reaction>
</comment>
<dbReference type="SUPFAM" id="SSF53335">
    <property type="entry name" value="S-adenosyl-L-methionine-dependent methyltransferases"/>
    <property type="match status" value="1"/>
</dbReference>
<dbReference type="PANTHER" id="PTHR43861:SF2">
    <property type="entry name" value="CARBOXY-S-ADENOSYL-L-METHIONINE SYNTHASE"/>
    <property type="match status" value="1"/>
</dbReference>
<comment type="caution">
    <text evidence="3">Lacks conserved residue(s) required for the propagation of feature annotation.</text>
</comment>
<dbReference type="InterPro" id="IPR005271">
    <property type="entry name" value="CmoA"/>
</dbReference>
<gene>
    <name evidence="3" type="primary">cmoA</name>
    <name evidence="6" type="ORF">AOQ87_01285</name>
</gene>
<comment type="similarity">
    <text evidence="3">Belongs to the class I-like SAM-binding methyltransferase superfamily. Cx-SAM synthase family.</text>
</comment>
<dbReference type="HAMAP" id="MF_01589">
    <property type="entry name" value="Cx_SAM_synthase"/>
    <property type="match status" value="1"/>
</dbReference>
<protein>
    <recommendedName>
        <fullName evidence="3">Carboxy-S-adenosyl-L-methionine synthase</fullName>
        <shortName evidence="3">Cx-SAM synthase</shortName>
        <ecNumber evidence="3">2.1.3.-</ecNumber>
    </recommendedName>
</protein>
<keyword evidence="2 3" id="KW-0949">S-adenosyl-L-methionine</keyword>
<sequence>MKKKDQLSKKYLTSGSWKFNRKVSEVFHDMVHRSIPGYKNISDTIGYFSQKFVQPKSNIYDLGCAIGGVTESIIKYVKNEDCKIISIDKSSDMIDEFKKRFSNKYGENFSVKIMKQDVLKTDIRNASVVILNFTLQFIRPSKKSYILKRIYNGLNKGGILILSEKVRSENKDNLFINAHKDFKLSNGYSTLEISQKERMLKNVMFVESIRQNRYRLKHSGFRRTVLWFQYLNFISLITFKLQ</sequence>
<dbReference type="Proteomes" id="UP000242793">
    <property type="component" value="Chromosome"/>
</dbReference>
<dbReference type="NCBIfam" id="TIGR00740">
    <property type="entry name" value="carboxy-S-adenosyl-L-methionine synthase CmoA"/>
    <property type="match status" value="1"/>
</dbReference>
<accession>A0A1V0HKF1</accession>
<feature type="binding site" evidence="3">
    <location>
        <begin position="117"/>
        <end position="118"/>
    </location>
    <ligand>
        <name>S-adenosyl-L-methionine</name>
        <dbReference type="ChEBI" id="CHEBI:59789"/>
    </ligand>
</feature>
<feature type="domain" description="Methyltransferase" evidence="5">
    <location>
        <begin position="59"/>
        <end position="158"/>
    </location>
</feature>
<feature type="binding site" evidence="3 4">
    <location>
        <position position="132"/>
    </location>
    <ligand>
        <name>S-adenosyl-L-methionine</name>
        <dbReference type="ChEBI" id="CHEBI:59789"/>
    </ligand>
</feature>
<reference evidence="6 7" key="1">
    <citation type="submission" date="2015-10" db="EMBL/GenBank/DDBJ databases">
        <title>Survey of human and primate louse endosymbionts.</title>
        <authorList>
            <person name="Boyd B.M."/>
        </authorList>
    </citation>
    <scope>NUCLEOTIDE SEQUENCE [LARGE SCALE GENOMIC DNA]</scope>
    <source>
        <strain evidence="6 7">PTSK</strain>
    </source>
</reference>
<dbReference type="CDD" id="cd02440">
    <property type="entry name" value="AdoMet_MTases"/>
    <property type="match status" value="1"/>
</dbReference>
<dbReference type="InterPro" id="IPR029063">
    <property type="entry name" value="SAM-dependent_MTases_sf"/>
</dbReference>
<dbReference type="EC" id="2.1.3.-" evidence="3"/>
<dbReference type="Gene3D" id="3.40.50.150">
    <property type="entry name" value="Vaccinia Virus protein VP39"/>
    <property type="match status" value="1"/>
</dbReference>